<dbReference type="InterPro" id="IPR042178">
    <property type="entry name" value="Serpin_sf_1"/>
</dbReference>
<dbReference type="Proteomes" id="UP000655225">
    <property type="component" value="Unassembled WGS sequence"/>
</dbReference>
<comment type="caution">
    <text evidence="5">The sequence shown here is derived from an EMBL/GenBank/DDBJ whole genome shotgun (WGS) entry which is preliminary data.</text>
</comment>
<evidence type="ECO:0000256" key="3">
    <source>
        <dbReference type="SAM" id="MobiDB-lite"/>
    </source>
</evidence>
<dbReference type="GO" id="GO:0005615">
    <property type="term" value="C:extracellular space"/>
    <property type="evidence" value="ECO:0007669"/>
    <property type="project" value="InterPro"/>
</dbReference>
<dbReference type="PANTHER" id="PTHR11461">
    <property type="entry name" value="SERINE PROTEASE INHIBITOR, SERPIN"/>
    <property type="match status" value="1"/>
</dbReference>
<dbReference type="InterPro" id="IPR036186">
    <property type="entry name" value="Serpin_sf"/>
</dbReference>
<dbReference type="Pfam" id="PF22936">
    <property type="entry name" value="Pol_BBD"/>
    <property type="match status" value="1"/>
</dbReference>
<feature type="domain" description="CCHC-type" evidence="4">
    <location>
        <begin position="227"/>
        <end position="242"/>
    </location>
</feature>
<dbReference type="InterPro" id="IPR001878">
    <property type="entry name" value="Znf_CCHC"/>
</dbReference>
<dbReference type="InterPro" id="IPR054722">
    <property type="entry name" value="PolX-like_BBD"/>
</dbReference>
<dbReference type="InterPro" id="IPR023796">
    <property type="entry name" value="Serpin_dom"/>
</dbReference>
<name>A0A835DLV1_TETSI</name>
<sequence>MHSHMLKNVSSQTYHGSTLQKSTKTNRIHSHNHHSEGNHKHANGKRYLFYDLLMELAIEEILHLWDVNGGNEVEVPPNNPENAEILKKWRITNAKAEFILKRSISHGLFDHIMGCKSASDIWTTLDGLFNRKDVARLQLLENELANTSQATQPSLVELENLLTSQESLARQMAECSLSNGDGDALFSSNKKSFDKEKDKGRGFKNPSSKYGEEESSSTGDENRKGVKCYRCGKLRHIKKNCRVKLKCGNVAEKEESKGDEEWGKCFMAGTTSVDALNAINFENDWIIDSGCGHHLTGDDSKFSRFRDYNGNDAIITADNSIHPVEKERVVTIKGDRDDHITLNNVFQVLCMKKNLFSIANVVDSGHYVLFGPQDVKVLRNISDLKANIVHTGVPSCHEGPPGPPEAMPGKVMPLEEMRDGLQYLLAKVNSNTSFLEQHPEIWEEEFDDFWIPRFKISYGFEASKTMKELGLNQPFMDVGELTEMVDSSQSQQQLCVSKIIHKACIEVNKEGTEAAREHGCSIDIPLCLGKSNICSRPSFLVHD</sequence>
<dbReference type="Pfam" id="PF00079">
    <property type="entry name" value="Serpin"/>
    <property type="match status" value="1"/>
</dbReference>
<keyword evidence="2" id="KW-0863">Zinc-finger</keyword>
<dbReference type="InterPro" id="IPR042185">
    <property type="entry name" value="Serpin_sf_2"/>
</dbReference>
<dbReference type="PROSITE" id="PS50158">
    <property type="entry name" value="ZF_CCHC"/>
    <property type="match status" value="1"/>
</dbReference>
<dbReference type="Gene3D" id="2.30.39.10">
    <property type="entry name" value="Alpha-1-antitrypsin, domain 1"/>
    <property type="match status" value="1"/>
</dbReference>
<dbReference type="OrthoDB" id="1300516at2759"/>
<keyword evidence="2" id="KW-0862">Zinc</keyword>
<dbReference type="AlphaFoldDB" id="A0A835DLV1"/>
<dbReference type="EMBL" id="JABCRI010000006">
    <property type="protein sequence ID" value="KAF8405092.1"/>
    <property type="molecule type" value="Genomic_DNA"/>
</dbReference>
<accession>A0A835DLV1</accession>
<keyword evidence="2" id="KW-0479">Metal-binding</keyword>
<evidence type="ECO:0000256" key="2">
    <source>
        <dbReference type="PROSITE-ProRule" id="PRU00047"/>
    </source>
</evidence>
<protein>
    <recommendedName>
        <fullName evidence="4">CCHC-type domain-containing protein</fullName>
    </recommendedName>
</protein>
<evidence type="ECO:0000256" key="1">
    <source>
        <dbReference type="ARBA" id="ARBA00009500"/>
    </source>
</evidence>
<feature type="compositionally biased region" description="Polar residues" evidence="3">
    <location>
        <begin position="8"/>
        <end position="23"/>
    </location>
</feature>
<dbReference type="PANTHER" id="PTHR11461:SF211">
    <property type="entry name" value="GH10112P-RELATED"/>
    <property type="match status" value="1"/>
</dbReference>
<comment type="similarity">
    <text evidence="1">Belongs to the serpin family.</text>
</comment>
<organism evidence="5 6">
    <name type="scientific">Tetracentron sinense</name>
    <name type="common">Spur-leaf</name>
    <dbReference type="NCBI Taxonomy" id="13715"/>
    <lineage>
        <taxon>Eukaryota</taxon>
        <taxon>Viridiplantae</taxon>
        <taxon>Streptophyta</taxon>
        <taxon>Embryophyta</taxon>
        <taxon>Tracheophyta</taxon>
        <taxon>Spermatophyta</taxon>
        <taxon>Magnoliopsida</taxon>
        <taxon>Trochodendrales</taxon>
        <taxon>Trochodendraceae</taxon>
        <taxon>Tetracentron</taxon>
    </lineage>
</organism>
<feature type="region of interest" description="Disordered" evidence="3">
    <location>
        <begin position="1"/>
        <end position="40"/>
    </location>
</feature>
<proteinExistence type="inferred from homology"/>
<evidence type="ECO:0000259" key="4">
    <source>
        <dbReference type="PROSITE" id="PS50158"/>
    </source>
</evidence>
<dbReference type="Gene3D" id="3.30.497.10">
    <property type="entry name" value="Antithrombin, subunit I, domain 2"/>
    <property type="match status" value="1"/>
</dbReference>
<dbReference type="InterPro" id="IPR000215">
    <property type="entry name" value="Serpin_fam"/>
</dbReference>
<dbReference type="SUPFAM" id="SSF56574">
    <property type="entry name" value="Serpins"/>
    <property type="match status" value="1"/>
</dbReference>
<dbReference type="GO" id="GO:0003676">
    <property type="term" value="F:nucleic acid binding"/>
    <property type="evidence" value="ECO:0007669"/>
    <property type="project" value="InterPro"/>
</dbReference>
<keyword evidence="6" id="KW-1185">Reference proteome</keyword>
<dbReference type="GO" id="GO:0004867">
    <property type="term" value="F:serine-type endopeptidase inhibitor activity"/>
    <property type="evidence" value="ECO:0007669"/>
    <property type="project" value="InterPro"/>
</dbReference>
<dbReference type="Pfam" id="PF14223">
    <property type="entry name" value="Retrotran_gag_2"/>
    <property type="match status" value="1"/>
</dbReference>
<feature type="region of interest" description="Disordered" evidence="3">
    <location>
        <begin position="193"/>
        <end position="223"/>
    </location>
</feature>
<evidence type="ECO:0000313" key="6">
    <source>
        <dbReference type="Proteomes" id="UP000655225"/>
    </source>
</evidence>
<evidence type="ECO:0000313" key="5">
    <source>
        <dbReference type="EMBL" id="KAF8405092.1"/>
    </source>
</evidence>
<dbReference type="GO" id="GO:0008270">
    <property type="term" value="F:zinc ion binding"/>
    <property type="evidence" value="ECO:0007669"/>
    <property type="project" value="UniProtKB-KW"/>
</dbReference>
<dbReference type="SMART" id="SM00343">
    <property type="entry name" value="ZnF_C2HC"/>
    <property type="match status" value="1"/>
</dbReference>
<reference evidence="5 6" key="1">
    <citation type="submission" date="2020-04" db="EMBL/GenBank/DDBJ databases">
        <title>Plant Genome Project.</title>
        <authorList>
            <person name="Zhang R.-G."/>
        </authorList>
    </citation>
    <scope>NUCLEOTIDE SEQUENCE [LARGE SCALE GENOMIC DNA]</scope>
    <source>
        <strain evidence="5">YNK0</strain>
        <tissue evidence="5">Leaf</tissue>
    </source>
</reference>
<gene>
    <name evidence="5" type="ORF">HHK36_009990</name>
</gene>